<organism evidence="1 2">
    <name type="scientific">Paenibacillus harenae</name>
    <dbReference type="NCBI Taxonomy" id="306543"/>
    <lineage>
        <taxon>Bacteria</taxon>
        <taxon>Bacillati</taxon>
        <taxon>Bacillota</taxon>
        <taxon>Bacilli</taxon>
        <taxon>Bacillales</taxon>
        <taxon>Paenibacillaceae</taxon>
        <taxon>Paenibacillus</taxon>
    </lineage>
</organism>
<proteinExistence type="predicted"/>
<protein>
    <submittedName>
        <fullName evidence="1">Uncharacterized protein</fullName>
    </submittedName>
</protein>
<evidence type="ECO:0000313" key="1">
    <source>
        <dbReference type="EMBL" id="MDQ0113832.1"/>
    </source>
</evidence>
<dbReference type="EMBL" id="JAUSSU010000006">
    <property type="protein sequence ID" value="MDQ0113832.1"/>
    <property type="molecule type" value="Genomic_DNA"/>
</dbReference>
<name>A0ABT9U3M3_PAEHA</name>
<sequence length="103" mass="11951">MLMQYKFLTLKRKRSMYSTPRHFGINLTGNDCSIADRGLGWLYLHELMDEEVEYIYRIKRKWKIIITLISSLIIFGNNGPSACLKPETQTTPNTTPIKVNIIS</sequence>
<keyword evidence="2" id="KW-1185">Reference proteome</keyword>
<gene>
    <name evidence="1" type="ORF">J2T15_003275</name>
</gene>
<accession>A0ABT9U3M3</accession>
<reference evidence="1 2" key="1">
    <citation type="submission" date="2023-07" db="EMBL/GenBank/DDBJ databases">
        <title>Sorghum-associated microbial communities from plants grown in Nebraska, USA.</title>
        <authorList>
            <person name="Schachtman D."/>
        </authorList>
    </citation>
    <scope>NUCLEOTIDE SEQUENCE [LARGE SCALE GENOMIC DNA]</scope>
    <source>
        <strain evidence="1 2">CC482</strain>
    </source>
</reference>
<comment type="caution">
    <text evidence="1">The sequence shown here is derived from an EMBL/GenBank/DDBJ whole genome shotgun (WGS) entry which is preliminary data.</text>
</comment>
<evidence type="ECO:0000313" key="2">
    <source>
        <dbReference type="Proteomes" id="UP001229346"/>
    </source>
</evidence>
<dbReference type="Proteomes" id="UP001229346">
    <property type="component" value="Unassembled WGS sequence"/>
</dbReference>